<dbReference type="Pfam" id="PF12957">
    <property type="entry name" value="DUF3846"/>
    <property type="match status" value="1"/>
</dbReference>
<protein>
    <recommendedName>
        <fullName evidence="1">DUF3846 domain-containing protein</fullName>
    </recommendedName>
</protein>
<proteinExistence type="predicted"/>
<name>A0A8S5TMN2_9CAUD</name>
<sequence>MAEKIKVIIKEPGKAPEIKTVANDLGTLQSIVGGYIETVTLASGLVIICNEEGILWNLPYNLDIGGHSFVGTVVFAGVDGDEFADVPERLASFMHGGYHEGR</sequence>
<dbReference type="InterPro" id="IPR024559">
    <property type="entry name" value="DUF3846"/>
</dbReference>
<evidence type="ECO:0000313" key="2">
    <source>
        <dbReference type="EMBL" id="DAF64407.1"/>
    </source>
</evidence>
<organism evidence="2">
    <name type="scientific">Siphoviridae sp. ct9UA16</name>
    <dbReference type="NCBI Taxonomy" id="2827793"/>
    <lineage>
        <taxon>Viruses</taxon>
        <taxon>Duplodnaviria</taxon>
        <taxon>Heunggongvirae</taxon>
        <taxon>Uroviricota</taxon>
        <taxon>Caudoviricetes</taxon>
    </lineage>
</organism>
<feature type="domain" description="DUF3846" evidence="1">
    <location>
        <begin position="5"/>
        <end position="91"/>
    </location>
</feature>
<accession>A0A8S5TMN2</accession>
<dbReference type="EMBL" id="BK032859">
    <property type="protein sequence ID" value="DAF64407.1"/>
    <property type="molecule type" value="Genomic_DNA"/>
</dbReference>
<reference evidence="2" key="1">
    <citation type="journal article" date="2021" name="Proc. Natl. Acad. Sci. U.S.A.">
        <title>A Catalog of Tens of Thousands of Viruses from Human Metagenomes Reveals Hidden Associations with Chronic Diseases.</title>
        <authorList>
            <person name="Tisza M.J."/>
            <person name="Buck C.B."/>
        </authorList>
    </citation>
    <scope>NUCLEOTIDE SEQUENCE</scope>
    <source>
        <strain evidence="2">Ct9UA16</strain>
    </source>
</reference>
<evidence type="ECO:0000259" key="1">
    <source>
        <dbReference type="Pfam" id="PF12957"/>
    </source>
</evidence>